<organism evidence="2 3">
    <name type="scientific">Desulfoferula mesophila</name>
    <dbReference type="NCBI Taxonomy" id="3058419"/>
    <lineage>
        <taxon>Bacteria</taxon>
        <taxon>Pseudomonadati</taxon>
        <taxon>Thermodesulfobacteriota</taxon>
        <taxon>Desulfarculia</taxon>
        <taxon>Desulfarculales</taxon>
        <taxon>Desulfarculaceae</taxon>
        <taxon>Desulfoferula</taxon>
    </lineage>
</organism>
<gene>
    <name evidence="2" type="ORF">FAK_38960</name>
</gene>
<evidence type="ECO:0000313" key="3">
    <source>
        <dbReference type="Proteomes" id="UP001366166"/>
    </source>
</evidence>
<keyword evidence="1" id="KW-0472">Membrane</keyword>
<keyword evidence="1" id="KW-1133">Transmembrane helix</keyword>
<sequence>MATKRPDLLEPVFRLKDARGLLLHCFVAVMLLALVLSAGAAPAAQRWEGSIQGLACVTQGKVCPINMEDPLIALEKTFVLLTAQGDWYYLPNLDRGILARHLNRPVAVVGVLEPGSKAVMVDKLFVRRGKLWREAWSQDMERELLEQLDRWGRGKRE</sequence>
<name>A0AAU9EJC4_9BACT</name>
<dbReference type="RefSeq" id="WP_338603236.1">
    <property type="nucleotide sequence ID" value="NZ_AP028679.1"/>
</dbReference>
<reference evidence="3" key="1">
    <citation type="journal article" date="2023" name="Arch. Microbiol.">
        <title>Desulfoferula mesophilus gen. nov. sp. nov., a mesophilic sulfate-reducing bacterium isolated from a brackish lake sediment.</title>
        <authorList>
            <person name="Watanabe T."/>
            <person name="Yabe T."/>
            <person name="Tsuji J.M."/>
            <person name="Fukui M."/>
        </authorList>
    </citation>
    <scope>NUCLEOTIDE SEQUENCE [LARGE SCALE GENOMIC DNA]</scope>
    <source>
        <strain evidence="3">12FAK</strain>
    </source>
</reference>
<keyword evidence="3" id="KW-1185">Reference proteome</keyword>
<evidence type="ECO:0000256" key="1">
    <source>
        <dbReference type="SAM" id="Phobius"/>
    </source>
</evidence>
<dbReference type="Proteomes" id="UP001366166">
    <property type="component" value="Chromosome"/>
</dbReference>
<feature type="transmembrane region" description="Helical" evidence="1">
    <location>
        <begin position="21"/>
        <end position="41"/>
    </location>
</feature>
<dbReference type="EMBL" id="AP028679">
    <property type="protein sequence ID" value="BEQ16830.1"/>
    <property type="molecule type" value="Genomic_DNA"/>
</dbReference>
<dbReference type="KEGG" id="dmp:FAK_38960"/>
<accession>A0AAU9EJC4</accession>
<evidence type="ECO:0000313" key="2">
    <source>
        <dbReference type="EMBL" id="BEQ16830.1"/>
    </source>
</evidence>
<protein>
    <submittedName>
        <fullName evidence="2">Uncharacterized protein</fullName>
    </submittedName>
</protein>
<proteinExistence type="predicted"/>
<keyword evidence="1" id="KW-0812">Transmembrane</keyword>
<dbReference type="AlphaFoldDB" id="A0AAU9EJC4"/>